<keyword evidence="2" id="KW-1185">Reference proteome</keyword>
<sequence>MYNKKLRTRTFQQGDWVLRRAEKTMEKFTPGWEGHYKVIEVRRAGAYRLQDSNGKIQPNCLNALHLKAYQF</sequence>
<reference evidence="1 2" key="1">
    <citation type="journal article" date="2020" name="BMC Genomics">
        <title>Intraspecific diversification of the crop wild relative Brassica cretica Lam. using demographic model selection.</title>
        <authorList>
            <person name="Kioukis A."/>
            <person name="Michalopoulou V.A."/>
            <person name="Briers L."/>
            <person name="Pirintsos S."/>
            <person name="Studholme D.J."/>
            <person name="Pavlidis P."/>
            <person name="Sarris P.F."/>
        </authorList>
    </citation>
    <scope>NUCLEOTIDE SEQUENCE [LARGE SCALE GENOMIC DNA]</scope>
    <source>
        <strain evidence="2">cv. PFS-1207/04</strain>
    </source>
</reference>
<dbReference type="EMBL" id="QGKV02000759">
    <property type="protein sequence ID" value="KAF3568241.1"/>
    <property type="molecule type" value="Genomic_DNA"/>
</dbReference>
<gene>
    <name evidence="1" type="ORF">DY000_02014390</name>
</gene>
<comment type="caution">
    <text evidence="1">The sequence shown here is derived from an EMBL/GenBank/DDBJ whole genome shotgun (WGS) entry which is preliminary data.</text>
</comment>
<name>A0ABQ7D737_BRACR</name>
<dbReference type="Proteomes" id="UP000266723">
    <property type="component" value="Unassembled WGS sequence"/>
</dbReference>
<protein>
    <submittedName>
        <fullName evidence="1">Uncharacterized protein</fullName>
    </submittedName>
</protein>
<evidence type="ECO:0000313" key="2">
    <source>
        <dbReference type="Proteomes" id="UP000266723"/>
    </source>
</evidence>
<proteinExistence type="predicted"/>
<evidence type="ECO:0000313" key="1">
    <source>
        <dbReference type="EMBL" id="KAF3568241.1"/>
    </source>
</evidence>
<accession>A0ABQ7D737</accession>
<organism evidence="1 2">
    <name type="scientific">Brassica cretica</name>
    <name type="common">Mustard</name>
    <dbReference type="NCBI Taxonomy" id="69181"/>
    <lineage>
        <taxon>Eukaryota</taxon>
        <taxon>Viridiplantae</taxon>
        <taxon>Streptophyta</taxon>
        <taxon>Embryophyta</taxon>
        <taxon>Tracheophyta</taxon>
        <taxon>Spermatophyta</taxon>
        <taxon>Magnoliopsida</taxon>
        <taxon>eudicotyledons</taxon>
        <taxon>Gunneridae</taxon>
        <taxon>Pentapetalae</taxon>
        <taxon>rosids</taxon>
        <taxon>malvids</taxon>
        <taxon>Brassicales</taxon>
        <taxon>Brassicaceae</taxon>
        <taxon>Brassiceae</taxon>
        <taxon>Brassica</taxon>
    </lineage>
</organism>